<evidence type="ECO:0000256" key="1">
    <source>
        <dbReference type="ARBA" id="ARBA00004141"/>
    </source>
</evidence>
<dbReference type="InterPro" id="IPR039859">
    <property type="entry name" value="PFA4/ZDH16/20/ERF2-like"/>
</dbReference>
<protein>
    <recommendedName>
        <fullName evidence="7">Palmitoyltransferase</fullName>
        <ecNumber evidence="7">2.3.1.225</ecNumber>
    </recommendedName>
</protein>
<dbReference type="EC" id="2.3.1.225" evidence="7"/>
<comment type="subcellular location">
    <subcellularLocation>
        <location evidence="1">Membrane</location>
        <topology evidence="1">Multi-pass membrane protein</topology>
    </subcellularLocation>
</comment>
<proteinExistence type="inferred from homology"/>
<evidence type="ECO:0000256" key="6">
    <source>
        <dbReference type="ARBA" id="ARBA00023315"/>
    </source>
</evidence>
<reference evidence="9" key="1">
    <citation type="submission" date="2020-08" db="EMBL/GenBank/DDBJ databases">
        <title>Multicomponent nature underlies the extraordinary mechanical properties of spider dragline silk.</title>
        <authorList>
            <person name="Kono N."/>
            <person name="Nakamura H."/>
            <person name="Mori M."/>
            <person name="Yoshida Y."/>
            <person name="Ohtoshi R."/>
            <person name="Malay A.D."/>
            <person name="Moran D.A.P."/>
            <person name="Tomita M."/>
            <person name="Numata K."/>
            <person name="Arakawa K."/>
        </authorList>
    </citation>
    <scope>NUCLEOTIDE SEQUENCE</scope>
</reference>
<dbReference type="GO" id="GO:0016020">
    <property type="term" value="C:membrane"/>
    <property type="evidence" value="ECO:0007669"/>
    <property type="project" value="UniProtKB-SubCell"/>
</dbReference>
<evidence type="ECO:0000259" key="8">
    <source>
        <dbReference type="Pfam" id="PF01529"/>
    </source>
</evidence>
<name>A0A8X6TC09_NEPPI</name>
<dbReference type="GO" id="GO:0019706">
    <property type="term" value="F:protein-cysteine S-palmitoyltransferase activity"/>
    <property type="evidence" value="ECO:0007669"/>
    <property type="project" value="UniProtKB-EC"/>
</dbReference>
<feature type="transmembrane region" description="Helical" evidence="7">
    <location>
        <begin position="190"/>
        <end position="209"/>
    </location>
</feature>
<comment type="similarity">
    <text evidence="7">Belongs to the DHHC palmitoyltransferase family.</text>
</comment>
<feature type="transmembrane region" description="Helical" evidence="7">
    <location>
        <begin position="76"/>
        <end position="99"/>
    </location>
</feature>
<feature type="transmembrane region" description="Helical" evidence="7">
    <location>
        <begin position="44"/>
        <end position="64"/>
    </location>
</feature>
<dbReference type="InterPro" id="IPR001594">
    <property type="entry name" value="Palmitoyltrfase_DHHC"/>
</dbReference>
<gene>
    <name evidence="9" type="primary">BRAFLDRAFT_121223</name>
    <name evidence="9" type="ORF">NPIL_583711</name>
</gene>
<dbReference type="OrthoDB" id="302728at2759"/>
<organism evidence="9 10">
    <name type="scientific">Nephila pilipes</name>
    <name type="common">Giant wood spider</name>
    <name type="synonym">Nephila maculata</name>
    <dbReference type="NCBI Taxonomy" id="299642"/>
    <lineage>
        <taxon>Eukaryota</taxon>
        <taxon>Metazoa</taxon>
        <taxon>Ecdysozoa</taxon>
        <taxon>Arthropoda</taxon>
        <taxon>Chelicerata</taxon>
        <taxon>Arachnida</taxon>
        <taxon>Araneae</taxon>
        <taxon>Araneomorphae</taxon>
        <taxon>Entelegynae</taxon>
        <taxon>Araneoidea</taxon>
        <taxon>Nephilidae</taxon>
        <taxon>Nephila</taxon>
    </lineage>
</organism>
<comment type="catalytic activity">
    <reaction evidence="7">
        <text>L-cysteinyl-[protein] + hexadecanoyl-CoA = S-hexadecanoyl-L-cysteinyl-[protein] + CoA</text>
        <dbReference type="Rhea" id="RHEA:36683"/>
        <dbReference type="Rhea" id="RHEA-COMP:10131"/>
        <dbReference type="Rhea" id="RHEA-COMP:11032"/>
        <dbReference type="ChEBI" id="CHEBI:29950"/>
        <dbReference type="ChEBI" id="CHEBI:57287"/>
        <dbReference type="ChEBI" id="CHEBI:57379"/>
        <dbReference type="ChEBI" id="CHEBI:74151"/>
        <dbReference type="EC" id="2.3.1.225"/>
    </reaction>
</comment>
<evidence type="ECO:0000313" key="9">
    <source>
        <dbReference type="EMBL" id="GFS91819.1"/>
    </source>
</evidence>
<keyword evidence="6 7" id="KW-0012">Acyltransferase</keyword>
<keyword evidence="2 7" id="KW-0808">Transferase</keyword>
<evidence type="ECO:0000256" key="7">
    <source>
        <dbReference type="RuleBase" id="RU079119"/>
    </source>
</evidence>
<evidence type="ECO:0000256" key="3">
    <source>
        <dbReference type="ARBA" id="ARBA00022692"/>
    </source>
</evidence>
<keyword evidence="10" id="KW-1185">Reference proteome</keyword>
<evidence type="ECO:0000313" key="10">
    <source>
        <dbReference type="Proteomes" id="UP000887013"/>
    </source>
</evidence>
<evidence type="ECO:0000256" key="5">
    <source>
        <dbReference type="ARBA" id="ARBA00023136"/>
    </source>
</evidence>
<evidence type="ECO:0000256" key="4">
    <source>
        <dbReference type="ARBA" id="ARBA00022989"/>
    </source>
</evidence>
<keyword evidence="4 7" id="KW-1133">Transmembrane helix</keyword>
<accession>A0A8X6TC09</accession>
<dbReference type="PROSITE" id="PS50216">
    <property type="entry name" value="DHHC"/>
    <property type="match status" value="1"/>
</dbReference>
<keyword evidence="3 7" id="KW-0812">Transmembrane</keyword>
<feature type="transmembrane region" description="Helical" evidence="7">
    <location>
        <begin position="159"/>
        <end position="178"/>
    </location>
</feature>
<dbReference type="PANTHER" id="PTHR12246">
    <property type="entry name" value="PALMITOYLTRANSFERASE ZDHHC16"/>
    <property type="match status" value="1"/>
</dbReference>
<keyword evidence="5 7" id="KW-0472">Membrane</keyword>
<dbReference type="EMBL" id="BMAW01053598">
    <property type="protein sequence ID" value="GFS91819.1"/>
    <property type="molecule type" value="Genomic_DNA"/>
</dbReference>
<sequence>MRFGQALLRIVYQHTKIKWFKLAPLFLELKTMFFRWRITFSDGFSFAFLITAVTSVFFFELLIVLPKIEERFFMKLFHAVNGFFIVLSILSNLFMVMWVNTSTKKVILPSVLKPLWHFCAACEANAPPRTFHCDKCNSCIFKRDHHCAFAGCCVGLKNMRYFIVFLFYLTIGCLYASIYNMYFIWEALGGFSLFSVAAHIVPFVFWLFGYLNFLVFIYTMHSVLALVGFLFVGNLLVFHVQNMLRNQTTFEKNHNIKEYDLGWRKNLVACLGTNYFKIFIYPFSESPIPSDGLSFPTNKIQYTVPQHVLTENNLRQRHF</sequence>
<dbReference type="AlphaFoldDB" id="A0A8X6TC09"/>
<dbReference type="Pfam" id="PF01529">
    <property type="entry name" value="DHHC"/>
    <property type="match status" value="1"/>
</dbReference>
<feature type="domain" description="Palmitoyltransferase DHHC" evidence="8">
    <location>
        <begin position="117"/>
        <end position="253"/>
    </location>
</feature>
<comment type="domain">
    <text evidence="7">The DHHC domain is required for palmitoyltransferase activity.</text>
</comment>
<comment type="caution">
    <text evidence="9">The sequence shown here is derived from an EMBL/GenBank/DDBJ whole genome shotgun (WGS) entry which is preliminary data.</text>
</comment>
<evidence type="ECO:0000256" key="2">
    <source>
        <dbReference type="ARBA" id="ARBA00022679"/>
    </source>
</evidence>
<feature type="transmembrane region" description="Helical" evidence="7">
    <location>
        <begin position="215"/>
        <end position="238"/>
    </location>
</feature>
<dbReference type="Proteomes" id="UP000887013">
    <property type="component" value="Unassembled WGS sequence"/>
</dbReference>